<name>A0AB35MUV0_VIBSP</name>
<evidence type="ECO:0000313" key="3">
    <source>
        <dbReference type="Proteomes" id="UP001177935"/>
    </source>
</evidence>
<dbReference type="AlphaFoldDB" id="A0AB35MUV0"/>
<dbReference type="Pfam" id="PF06986">
    <property type="entry name" value="F_T4SS_TraN"/>
    <property type="match status" value="1"/>
</dbReference>
<dbReference type="NCBIfam" id="TIGR02750">
    <property type="entry name" value="TraN_Ftype"/>
    <property type="match status" value="1"/>
</dbReference>
<comment type="caution">
    <text evidence="2">The sequence shown here is derived from an EMBL/GenBank/DDBJ whole genome shotgun (WGS) entry which is preliminary data.</text>
</comment>
<keyword evidence="1" id="KW-0732">Signal</keyword>
<gene>
    <name evidence="2" type="primary">traN</name>
    <name evidence="2" type="ORF">Q8W42_05505</name>
</gene>
<dbReference type="Proteomes" id="UP001177935">
    <property type="component" value="Unassembled WGS sequence"/>
</dbReference>
<evidence type="ECO:0000256" key="1">
    <source>
        <dbReference type="SAM" id="SignalP"/>
    </source>
</evidence>
<sequence>MNSPFSLLFVFLSFSAALLLSLHTLAAPQENTFYDNVEWAKNTPNEAYNDSEMTLNLSDFCSDNNPGCESKIRQPDEAGMTDAQITNQSTSEFGNNEHAQAIQEGFDNNSVTIDPNDDTYRFATLGIENAYEISHGQSNQYVDCDNATQCVIDNIAKQCYRPTHNPVPCDKVPVASVSLSEVIYRCPSGWTKQGDNCQRPLSQCRHDNHNYVRQTGGTRGFTGSDTTYFWDGKVVSPNQGYTLGDLKQTDHIVWKSNESWYKRYQICRPTTQTKKVTLSCSNGFSLSGGNCIKNNITWRTECNLMNSCKITRQQCIEGRATRIINGIPTTLDCWKYRVEHQCTRPNTCNVLPADCTTTSTHCSLQQNGVCIEEKVNKSCPQRRCSATQLICGEESFCLDGDCFEAMATTSNRFNESTSALAALAEAADGMGNPPKIFTGKGMKCTDAAFGFADCCKDGGWGTSIGIAQCNDEEKALGQAKEQGITIALGRYCAEKVLGACIREKKTYCVFDSKLARIIQEQGSKGQLGISLGTAKHPICGALTPEQLQDIDFERLDFSDFYDDMHGNTNLPSATEIQERLHSAYRH</sequence>
<proteinExistence type="predicted"/>
<accession>A0AB35MUV0</accession>
<dbReference type="EMBL" id="JAUYVL010000002">
    <property type="protein sequence ID" value="MDP2500159.1"/>
    <property type="molecule type" value="Genomic_DNA"/>
</dbReference>
<reference evidence="2" key="1">
    <citation type="submission" date="2023-07" db="EMBL/GenBank/DDBJ databases">
        <title>Genome content predicts the carbon catabolic preferences of heterotrophic bacteria.</title>
        <authorList>
            <person name="Gralka M."/>
        </authorList>
    </citation>
    <scope>NUCLEOTIDE SEQUENCE</scope>
    <source>
        <strain evidence="2">6E02</strain>
    </source>
</reference>
<evidence type="ECO:0000313" key="2">
    <source>
        <dbReference type="EMBL" id="MDP2500159.1"/>
    </source>
</evidence>
<feature type="chain" id="PRO_5044301512" evidence="1">
    <location>
        <begin position="27"/>
        <end position="586"/>
    </location>
</feature>
<feature type="signal peptide" evidence="1">
    <location>
        <begin position="1"/>
        <end position="26"/>
    </location>
</feature>
<protein>
    <submittedName>
        <fullName evidence="2">Type-F conjugative transfer system mating-pair stabilization protein TraN</fullName>
    </submittedName>
</protein>
<dbReference type="InterPro" id="IPR014121">
    <property type="entry name" value="TraN_Ftype"/>
</dbReference>
<dbReference type="RefSeq" id="WP_017082647.1">
    <property type="nucleotide sequence ID" value="NZ_CAWNUH010000190.1"/>
</dbReference>
<organism evidence="2 3">
    <name type="scientific">Vibrio splendidus</name>
    <dbReference type="NCBI Taxonomy" id="29497"/>
    <lineage>
        <taxon>Bacteria</taxon>
        <taxon>Pseudomonadati</taxon>
        <taxon>Pseudomonadota</taxon>
        <taxon>Gammaproteobacteria</taxon>
        <taxon>Vibrionales</taxon>
        <taxon>Vibrionaceae</taxon>
        <taxon>Vibrio</taxon>
    </lineage>
</organism>